<comment type="caution">
    <text evidence="2">The sequence shown here is derived from an EMBL/GenBank/DDBJ whole genome shotgun (WGS) entry which is preliminary data.</text>
</comment>
<keyword evidence="1" id="KW-0732">Signal</keyword>
<evidence type="ECO:0000256" key="1">
    <source>
        <dbReference type="SAM" id="SignalP"/>
    </source>
</evidence>
<evidence type="ECO:0000313" key="2">
    <source>
        <dbReference type="EMBL" id="NUB45915.1"/>
    </source>
</evidence>
<proteinExistence type="predicted"/>
<dbReference type="EMBL" id="WHUT02000010">
    <property type="protein sequence ID" value="NUB45915.1"/>
    <property type="molecule type" value="Genomic_DNA"/>
</dbReference>
<dbReference type="RefSeq" id="WP_152827962.1">
    <property type="nucleotide sequence ID" value="NZ_WHUT02000010.1"/>
</dbReference>
<protein>
    <submittedName>
        <fullName evidence="2">Uncharacterized protein</fullName>
    </submittedName>
</protein>
<name>A0A8X8KQ79_9RHOB</name>
<gene>
    <name evidence="2" type="ORF">GEU84_016075</name>
</gene>
<evidence type="ECO:0000313" key="3">
    <source>
        <dbReference type="Proteomes" id="UP000484076"/>
    </source>
</evidence>
<keyword evidence="3" id="KW-1185">Reference proteome</keyword>
<organism evidence="2 3">
    <name type="scientific">Fertoeibacter niger</name>
    <dbReference type="NCBI Taxonomy" id="2656921"/>
    <lineage>
        <taxon>Bacteria</taxon>
        <taxon>Pseudomonadati</taxon>
        <taxon>Pseudomonadota</taxon>
        <taxon>Alphaproteobacteria</taxon>
        <taxon>Rhodobacterales</taxon>
        <taxon>Paracoccaceae</taxon>
        <taxon>Fertoeibacter</taxon>
    </lineage>
</organism>
<sequence>MNRLSLALAFTIVGAGFAVAQSFNPTEMSQGLDMLQLQLNNMISSYGIAVNVDELTVAQVAEVIARINDGADTKQQIEEAIELARTR</sequence>
<feature type="chain" id="PRO_5036456499" evidence="1">
    <location>
        <begin position="21"/>
        <end position="87"/>
    </location>
</feature>
<dbReference type="Proteomes" id="UP000484076">
    <property type="component" value="Unassembled WGS sequence"/>
</dbReference>
<feature type="signal peptide" evidence="1">
    <location>
        <begin position="1"/>
        <end position="20"/>
    </location>
</feature>
<reference evidence="2" key="1">
    <citation type="submission" date="2020-05" db="EMBL/GenBank/DDBJ databases">
        <title>Fertoebacter nigrum gen. nov., sp. nov., a new member of the family Rhodobacteraceae.</title>
        <authorList>
            <person name="Szuroczki S."/>
            <person name="Abbaszade G."/>
            <person name="Buni D."/>
            <person name="Schumann P."/>
            <person name="Toth E."/>
        </authorList>
    </citation>
    <scope>NUCLEOTIDE SEQUENCE</scope>
    <source>
        <strain evidence="2">RG-N-1a</strain>
    </source>
</reference>
<accession>A0A8X8KQ79</accession>
<dbReference type="AlphaFoldDB" id="A0A8X8KQ79"/>